<proteinExistence type="inferred from homology"/>
<gene>
    <name evidence="4" type="ORF">EDM22_03175</name>
</gene>
<dbReference type="Pfam" id="PF07676">
    <property type="entry name" value="PD40"/>
    <property type="match status" value="4"/>
</dbReference>
<feature type="region of interest" description="Disordered" evidence="2">
    <location>
        <begin position="26"/>
        <end position="47"/>
    </location>
</feature>
<name>A0A3M8AJQ8_9MICO</name>
<dbReference type="InterPro" id="IPR011659">
    <property type="entry name" value="WD40"/>
</dbReference>
<dbReference type="AlphaFoldDB" id="A0A3M8AJQ8"/>
<sequence length="317" mass="33220">MHRVPATPVVLSALALGAALSGCAAAEERSAREDPSTTEEPTATFVPPTLTGSILFVDAGDIVAYRGDEAANLTTTPEAESVPRWSSDGSRIIFIRSDDAGNGDVYTMNADGSGEVRLTTTQVSEEVAAWSPDDSAIAFSTFTEADGGTIWLMNADGTEPRAIYAEQDAFVGLQDWAPDGRSLLIGVDRGGGGELDLYSIGVDGTGLAQLTATGGDDAGGRWAPDGQRIVFWSDGNPQGPGIYLMAPDGSDPQRILEDTLSADTVASAWSPDGDRIAWTAKFEGGGGSPIWVMTADGTGLEQLWDELPERSTLDWAE</sequence>
<evidence type="ECO:0000256" key="1">
    <source>
        <dbReference type="ARBA" id="ARBA00009820"/>
    </source>
</evidence>
<accession>A0A3M8AJQ8</accession>
<dbReference type="Gene3D" id="2.120.10.30">
    <property type="entry name" value="TolB, C-terminal domain"/>
    <property type="match status" value="3"/>
</dbReference>
<protein>
    <submittedName>
        <fullName evidence="4">Uncharacterized protein</fullName>
    </submittedName>
</protein>
<dbReference type="InterPro" id="IPR011042">
    <property type="entry name" value="6-blade_b-propeller_TolB-like"/>
</dbReference>
<organism evidence="4 5">
    <name type="scientific">Agromyces tardus</name>
    <dbReference type="NCBI Taxonomy" id="2583849"/>
    <lineage>
        <taxon>Bacteria</taxon>
        <taxon>Bacillati</taxon>
        <taxon>Actinomycetota</taxon>
        <taxon>Actinomycetes</taxon>
        <taxon>Micrococcales</taxon>
        <taxon>Microbacteriaceae</taxon>
        <taxon>Agromyces</taxon>
    </lineage>
</organism>
<dbReference type="Proteomes" id="UP000275048">
    <property type="component" value="Unassembled WGS sequence"/>
</dbReference>
<reference evidence="4 5" key="1">
    <citation type="submission" date="2018-10" db="EMBL/GenBank/DDBJ databases">
        <title>Isolation, diversity and antibacterial activity of antinobacteria from the wheat rhizosphere soil.</title>
        <authorList>
            <person name="Sun T."/>
        </authorList>
    </citation>
    <scope>NUCLEOTIDE SEQUENCE [LARGE SCALE GENOMIC DNA]</scope>
    <source>
        <strain evidence="4 5">SJ-23</strain>
    </source>
</reference>
<evidence type="ECO:0000256" key="3">
    <source>
        <dbReference type="SAM" id="SignalP"/>
    </source>
</evidence>
<dbReference type="PROSITE" id="PS51257">
    <property type="entry name" value="PROKAR_LIPOPROTEIN"/>
    <property type="match status" value="1"/>
</dbReference>
<dbReference type="RefSeq" id="WP_122935616.1">
    <property type="nucleotide sequence ID" value="NZ_JBHSNT010000003.1"/>
</dbReference>
<comment type="caution">
    <text evidence="4">The sequence shown here is derived from an EMBL/GenBank/DDBJ whole genome shotgun (WGS) entry which is preliminary data.</text>
</comment>
<feature type="signal peptide" evidence="3">
    <location>
        <begin position="1"/>
        <end position="26"/>
    </location>
</feature>
<keyword evidence="3" id="KW-0732">Signal</keyword>
<comment type="similarity">
    <text evidence="1">Belongs to the TolB family.</text>
</comment>
<dbReference type="OrthoDB" id="262125at2"/>
<dbReference type="SUPFAM" id="SSF69304">
    <property type="entry name" value="Tricorn protease N-terminal domain"/>
    <property type="match status" value="1"/>
</dbReference>
<evidence type="ECO:0000313" key="4">
    <source>
        <dbReference type="EMBL" id="RNB51456.1"/>
    </source>
</evidence>
<feature type="chain" id="PRO_5018256211" evidence="3">
    <location>
        <begin position="27"/>
        <end position="317"/>
    </location>
</feature>
<dbReference type="PANTHER" id="PTHR36842">
    <property type="entry name" value="PROTEIN TOLB HOMOLOG"/>
    <property type="match status" value="1"/>
</dbReference>
<keyword evidence="5" id="KW-1185">Reference proteome</keyword>
<evidence type="ECO:0000256" key="2">
    <source>
        <dbReference type="SAM" id="MobiDB-lite"/>
    </source>
</evidence>
<feature type="compositionally biased region" description="Basic and acidic residues" evidence="2">
    <location>
        <begin position="26"/>
        <end position="35"/>
    </location>
</feature>
<dbReference type="EMBL" id="RHHB01000003">
    <property type="protein sequence ID" value="RNB51456.1"/>
    <property type="molecule type" value="Genomic_DNA"/>
</dbReference>
<evidence type="ECO:0000313" key="5">
    <source>
        <dbReference type="Proteomes" id="UP000275048"/>
    </source>
</evidence>
<dbReference type="PANTHER" id="PTHR36842:SF1">
    <property type="entry name" value="PROTEIN TOLB"/>
    <property type="match status" value="1"/>
</dbReference>